<dbReference type="PANTHER" id="PTHR15506">
    <property type="entry name" value="DOPPEL PRION"/>
    <property type="match status" value="1"/>
</dbReference>
<evidence type="ECO:0000256" key="9">
    <source>
        <dbReference type="ARBA" id="ARBA00023008"/>
    </source>
</evidence>
<evidence type="ECO:0000259" key="16">
    <source>
        <dbReference type="Pfam" id="PF00377"/>
    </source>
</evidence>
<evidence type="ECO:0000256" key="4">
    <source>
        <dbReference type="ARBA" id="ARBA00022622"/>
    </source>
</evidence>
<gene>
    <name evidence="17" type="ORF">JD844_031201</name>
</gene>
<evidence type="ECO:0000256" key="3">
    <source>
        <dbReference type="ARBA" id="ARBA00022475"/>
    </source>
</evidence>
<dbReference type="InterPro" id="IPR036924">
    <property type="entry name" value="Prion/Doppel_b-ribbon_dom_sf"/>
</dbReference>
<keyword evidence="5" id="KW-0640">Prion</keyword>
<keyword evidence="7" id="KW-0732">Signal</keyword>
<reference evidence="17 18" key="1">
    <citation type="journal article" date="2022" name="Gigascience">
        <title>A chromosome-level genome assembly and annotation of the desert horned lizard, Phrynosoma platyrhinos, provides insight into chromosomal rearrangements among reptiles.</title>
        <authorList>
            <person name="Koochekian N."/>
            <person name="Ascanio A."/>
            <person name="Farleigh K."/>
            <person name="Card D.C."/>
            <person name="Schield D.R."/>
            <person name="Castoe T.A."/>
            <person name="Jezkova T."/>
        </authorList>
    </citation>
    <scope>NUCLEOTIDE SEQUENCE [LARGE SCALE GENOMIC DNA]</scope>
    <source>
        <strain evidence="17">NK-2021</strain>
    </source>
</reference>
<name>A0ABQ7T0C0_PHRPL</name>
<feature type="compositionally biased region" description="Low complexity" evidence="15">
    <location>
        <begin position="113"/>
        <end position="149"/>
    </location>
</feature>
<proteinExistence type="inferred from homology"/>
<feature type="domain" description="Prion/Doppel protein beta-ribbon" evidence="16">
    <location>
        <begin position="324"/>
        <end position="412"/>
    </location>
</feature>
<keyword evidence="11" id="KW-0472">Membrane</keyword>
<keyword evidence="12" id="KW-1015">Disulfide bond</keyword>
<keyword evidence="8" id="KW-0677">Repeat</keyword>
<keyword evidence="14" id="KW-0449">Lipoprotein</keyword>
<sequence>MNQSAVLLEMSARVTASGTLHILPFPSHDQKDAEEAADLVVVVKEGVIINPAGQYINLANLAGLYISLENLAGLYINLVNLVGLYISPSSLYISLNPGYPQHNPAYPPQNPGYPQHNPGYPHNPNYPQNPGYPHHNPGYPHNPNYPHNPSWGQHDVKPWKPKPPKTNLKYMAGAAVAGAFGGFLLGRAMSQMHFRFPNPEEERWWYANRDRYPDQVYYPKYEKPVPEDIFVRDCWNTTVREFIEPSGNETADEMEARVVTRVVHEMCIEQYRTFSGHAGGGSVTHSNSDPQKLNPAKPVMTHVQAGAATGTVVENSGAILGSPMANMSFQFNESEEEQWWNENRHRFIDQVFHPNYNHPVPLDVFVSDCVNITMREYLKPSGNETANETETRVLKRLVPEMCTELYHNYSRQKERERFGKTDNKPEESIMPVKLAIKDMAVAPTRSTAAKGSGDYIPGSAVSNMIFHFKDGLFFTNPSILWVIVLSTCFQIP</sequence>
<dbReference type="InterPro" id="IPR022416">
    <property type="entry name" value="Prion/Doppel_prot_b-ribbon_dom"/>
</dbReference>
<accession>A0ABQ7T0C0</accession>
<evidence type="ECO:0000256" key="7">
    <source>
        <dbReference type="ARBA" id="ARBA00022729"/>
    </source>
</evidence>
<dbReference type="SUPFAM" id="SSF54098">
    <property type="entry name" value="Prion-like"/>
    <property type="match status" value="2"/>
</dbReference>
<evidence type="ECO:0000256" key="2">
    <source>
        <dbReference type="ARBA" id="ARBA00009910"/>
    </source>
</evidence>
<evidence type="ECO:0000256" key="5">
    <source>
        <dbReference type="ARBA" id="ARBA00022678"/>
    </source>
</evidence>
<comment type="subcellular location">
    <subcellularLocation>
        <location evidence="1">Cell membrane</location>
        <topology evidence="1">Lipid-anchor</topology>
        <topology evidence="1">GPI-anchor</topology>
    </subcellularLocation>
</comment>
<evidence type="ECO:0000256" key="11">
    <source>
        <dbReference type="ARBA" id="ARBA00023136"/>
    </source>
</evidence>
<evidence type="ECO:0000256" key="13">
    <source>
        <dbReference type="ARBA" id="ARBA00023180"/>
    </source>
</evidence>
<dbReference type="Gene3D" id="1.10.790.10">
    <property type="entry name" value="Prion/Doppel protein, beta-ribbon domain"/>
    <property type="match status" value="2"/>
</dbReference>
<evidence type="ECO:0000256" key="14">
    <source>
        <dbReference type="ARBA" id="ARBA00023288"/>
    </source>
</evidence>
<keyword evidence="13" id="KW-0325">Glycoprotein</keyword>
<dbReference type="Pfam" id="PF00377">
    <property type="entry name" value="Prion"/>
    <property type="match status" value="2"/>
</dbReference>
<keyword evidence="10" id="KW-0034">Amyloid</keyword>
<evidence type="ECO:0000256" key="10">
    <source>
        <dbReference type="ARBA" id="ARBA00023087"/>
    </source>
</evidence>
<keyword evidence="3" id="KW-1003">Cell membrane</keyword>
<evidence type="ECO:0000256" key="8">
    <source>
        <dbReference type="ARBA" id="ARBA00022737"/>
    </source>
</evidence>
<keyword evidence="18" id="KW-1185">Reference proteome</keyword>
<dbReference type="Proteomes" id="UP000826234">
    <property type="component" value="Unassembled WGS sequence"/>
</dbReference>
<protein>
    <recommendedName>
        <fullName evidence="16">Prion/Doppel protein beta-ribbon domain-containing protein</fullName>
    </recommendedName>
</protein>
<keyword evidence="4" id="KW-0336">GPI-anchor</keyword>
<organism evidence="17 18">
    <name type="scientific">Phrynosoma platyrhinos</name>
    <name type="common">Desert horned lizard</name>
    <dbReference type="NCBI Taxonomy" id="52577"/>
    <lineage>
        <taxon>Eukaryota</taxon>
        <taxon>Metazoa</taxon>
        <taxon>Chordata</taxon>
        <taxon>Craniata</taxon>
        <taxon>Vertebrata</taxon>
        <taxon>Euteleostomi</taxon>
        <taxon>Lepidosauria</taxon>
        <taxon>Squamata</taxon>
        <taxon>Bifurcata</taxon>
        <taxon>Unidentata</taxon>
        <taxon>Episquamata</taxon>
        <taxon>Toxicofera</taxon>
        <taxon>Iguania</taxon>
        <taxon>Phrynosomatidae</taxon>
        <taxon>Phrynosomatinae</taxon>
        <taxon>Phrynosoma</taxon>
    </lineage>
</organism>
<keyword evidence="9" id="KW-0186">Copper</keyword>
<evidence type="ECO:0000256" key="1">
    <source>
        <dbReference type="ARBA" id="ARBA00004609"/>
    </source>
</evidence>
<evidence type="ECO:0000313" key="17">
    <source>
        <dbReference type="EMBL" id="KAH0623170.1"/>
    </source>
</evidence>
<keyword evidence="6" id="KW-0479">Metal-binding</keyword>
<dbReference type="EMBL" id="JAIPUX010003283">
    <property type="protein sequence ID" value="KAH0623170.1"/>
    <property type="molecule type" value="Genomic_DNA"/>
</dbReference>
<feature type="domain" description="Prion/Doppel protein beta-ribbon" evidence="16">
    <location>
        <begin position="189"/>
        <end position="282"/>
    </location>
</feature>
<dbReference type="PANTHER" id="PTHR15506:SF2">
    <property type="entry name" value="MAJOR PRION PROTEIN"/>
    <property type="match status" value="1"/>
</dbReference>
<dbReference type="SMART" id="SM00157">
    <property type="entry name" value="PRP"/>
    <property type="match status" value="1"/>
</dbReference>
<dbReference type="InterPro" id="IPR000817">
    <property type="entry name" value="Prion"/>
</dbReference>
<evidence type="ECO:0000256" key="15">
    <source>
        <dbReference type="SAM" id="MobiDB-lite"/>
    </source>
</evidence>
<comment type="similarity">
    <text evidence="2">Belongs to the prion family.</text>
</comment>
<evidence type="ECO:0000313" key="18">
    <source>
        <dbReference type="Proteomes" id="UP000826234"/>
    </source>
</evidence>
<comment type="caution">
    <text evidence="17">The sequence shown here is derived from an EMBL/GenBank/DDBJ whole genome shotgun (WGS) entry which is preliminary data.</text>
</comment>
<evidence type="ECO:0000256" key="6">
    <source>
        <dbReference type="ARBA" id="ARBA00022723"/>
    </source>
</evidence>
<evidence type="ECO:0000256" key="12">
    <source>
        <dbReference type="ARBA" id="ARBA00023157"/>
    </source>
</evidence>
<feature type="region of interest" description="Disordered" evidence="15">
    <location>
        <begin position="103"/>
        <end position="163"/>
    </location>
</feature>